<organism evidence="3 4">
    <name type="scientific">Streptantibioticus parmotrematis</name>
    <dbReference type="NCBI Taxonomy" id="2873249"/>
    <lineage>
        <taxon>Bacteria</taxon>
        <taxon>Bacillati</taxon>
        <taxon>Actinomycetota</taxon>
        <taxon>Actinomycetes</taxon>
        <taxon>Kitasatosporales</taxon>
        <taxon>Streptomycetaceae</taxon>
        <taxon>Streptantibioticus</taxon>
    </lineage>
</organism>
<feature type="compositionally biased region" description="Low complexity" evidence="1">
    <location>
        <begin position="454"/>
        <end position="463"/>
    </location>
</feature>
<keyword evidence="2" id="KW-0812">Transmembrane</keyword>
<feature type="region of interest" description="Disordered" evidence="1">
    <location>
        <begin position="339"/>
        <end position="385"/>
    </location>
</feature>
<feature type="transmembrane region" description="Helical" evidence="2">
    <location>
        <begin position="225"/>
        <end position="243"/>
    </location>
</feature>
<feature type="transmembrane region" description="Helical" evidence="2">
    <location>
        <begin position="103"/>
        <end position="121"/>
    </location>
</feature>
<feature type="compositionally biased region" description="Basic and acidic residues" evidence="1">
    <location>
        <begin position="496"/>
        <end position="510"/>
    </location>
</feature>
<feature type="transmembrane region" description="Helical" evidence="2">
    <location>
        <begin position="292"/>
        <end position="317"/>
    </location>
</feature>
<evidence type="ECO:0000256" key="1">
    <source>
        <dbReference type="SAM" id="MobiDB-lite"/>
    </source>
</evidence>
<keyword evidence="4" id="KW-1185">Reference proteome</keyword>
<proteinExistence type="predicted"/>
<sequence length="510" mass="52247">MQRLHIRLLLITALTITFQVFFVAGQARANGFSDWSCKNIPFADTICHTVESTNRAIDFVSDPLGYIAQFFNNAVTSLFTQMVKALLSTTRIDWGNPGFLRTYTMAFAASSVLTVILWLFAVAKRALQGVPPLQALGESTGFLLISVAVSALAPAAVAYVTEMFDEAAEAMFAPVAGDAASMVVTVTGAMATLMAIPGGSVIVLFLAMGMLTAVAGVWLELIVRNALILAGLVFGTSVFSGLVDKSLWNHNRRWAGVMGAVIASKYVTLTTIALATGMLASSVHGDTSVVQAFATVFTALALLCLALFLPFTLARFLPLMGDELQHMHQARDDLKGRAQNLGSQAGDTFGELRSRFGGGGGEDADDGGGGREGGGGEEAAGAEGAAASTGVGAAVAGGKKGVDMAKDQAQQAAERGVDGTTAGTGDDTQGAPPTGPDLGSGTDASPGGPGGSGSSADEPGPEGTARFSEVHAPPPSAPTGAETTGPPPPWPPSEPAPHEPPSEPEGDQPR</sequence>
<comment type="caution">
    <text evidence="3">The sequence shown here is derived from an EMBL/GenBank/DDBJ whole genome shotgun (WGS) entry which is preliminary data.</text>
</comment>
<reference evidence="3 4" key="1">
    <citation type="submission" date="2021-08" db="EMBL/GenBank/DDBJ databases">
        <title>Streptomyces sp. PTM05 isolated from lichen.</title>
        <authorList>
            <person name="Somphong A."/>
            <person name="Phongsopitanun W."/>
            <person name="Tanasupawat S."/>
        </authorList>
    </citation>
    <scope>NUCLEOTIDE SEQUENCE [LARGE SCALE GENOMIC DNA]</scope>
    <source>
        <strain evidence="3 4">Ptm05</strain>
    </source>
</reference>
<evidence type="ECO:0000313" key="4">
    <source>
        <dbReference type="Proteomes" id="UP001198565"/>
    </source>
</evidence>
<dbReference type="EMBL" id="JAINVZ010000015">
    <property type="protein sequence ID" value="MBY8887262.1"/>
    <property type="molecule type" value="Genomic_DNA"/>
</dbReference>
<dbReference type="Proteomes" id="UP001198565">
    <property type="component" value="Unassembled WGS sequence"/>
</dbReference>
<name>A0ABS7QVN0_9ACTN</name>
<protein>
    <recommendedName>
        <fullName evidence="5">Integral membrane protein</fullName>
    </recommendedName>
</protein>
<feature type="transmembrane region" description="Helical" evidence="2">
    <location>
        <begin position="255"/>
        <end position="280"/>
    </location>
</feature>
<evidence type="ECO:0008006" key="5">
    <source>
        <dbReference type="Google" id="ProtNLM"/>
    </source>
</evidence>
<feature type="compositionally biased region" description="Low complexity" evidence="1">
    <location>
        <begin position="418"/>
        <end position="431"/>
    </location>
</feature>
<feature type="region of interest" description="Disordered" evidence="1">
    <location>
        <begin position="405"/>
        <end position="510"/>
    </location>
</feature>
<keyword evidence="2" id="KW-0472">Membrane</keyword>
<gene>
    <name evidence="3" type="ORF">K7472_20800</name>
</gene>
<accession>A0ABS7QVN0</accession>
<keyword evidence="2" id="KW-1133">Transmembrane helix</keyword>
<evidence type="ECO:0000256" key="2">
    <source>
        <dbReference type="SAM" id="Phobius"/>
    </source>
</evidence>
<feature type="compositionally biased region" description="Pro residues" evidence="1">
    <location>
        <begin position="485"/>
        <end position="495"/>
    </location>
</feature>
<evidence type="ECO:0000313" key="3">
    <source>
        <dbReference type="EMBL" id="MBY8887262.1"/>
    </source>
</evidence>
<feature type="transmembrane region" description="Helical" evidence="2">
    <location>
        <begin position="142"/>
        <end position="160"/>
    </location>
</feature>